<dbReference type="InterPro" id="IPR050228">
    <property type="entry name" value="Carboxylesterase_BioH"/>
</dbReference>
<reference evidence="2 3" key="1">
    <citation type="submission" date="2018-11" db="EMBL/GenBank/DDBJ databases">
        <title>Whole genome sequencing of Pantoea sp. RIT388.</title>
        <authorList>
            <person name="Gan H.M."/>
            <person name="Hudson A.O."/>
        </authorList>
    </citation>
    <scope>NUCLEOTIDE SEQUENCE [LARGE SCALE GENOMIC DNA]</scope>
    <source>
        <strain evidence="2 3">RIT388</strain>
    </source>
</reference>
<protein>
    <recommendedName>
        <fullName evidence="4">Alpha/beta fold hydrolase</fullName>
    </recommendedName>
</protein>
<organism evidence="2 3">
    <name type="scientific">Candidatus Pantoea deserta</name>
    <dbReference type="NCBI Taxonomy" id="1869313"/>
    <lineage>
        <taxon>Bacteria</taxon>
        <taxon>Pseudomonadati</taxon>
        <taxon>Pseudomonadota</taxon>
        <taxon>Gammaproteobacteria</taxon>
        <taxon>Enterobacterales</taxon>
        <taxon>Erwiniaceae</taxon>
        <taxon>Pantoea</taxon>
    </lineage>
</organism>
<name>A0A3N4NQI0_9GAMM</name>
<dbReference type="PANTHER" id="PTHR43194">
    <property type="entry name" value="HYDROLASE ALPHA/BETA FOLD FAMILY"/>
    <property type="match status" value="1"/>
</dbReference>
<dbReference type="RefSeq" id="WP_123802255.1">
    <property type="nucleotide sequence ID" value="NZ_RMVG01000016.1"/>
</dbReference>
<feature type="signal peptide" evidence="1">
    <location>
        <begin position="1"/>
        <end position="23"/>
    </location>
</feature>
<dbReference type="AlphaFoldDB" id="A0A3N4NQI0"/>
<dbReference type="Gene3D" id="3.40.50.1820">
    <property type="entry name" value="alpha/beta hydrolase"/>
    <property type="match status" value="1"/>
</dbReference>
<feature type="chain" id="PRO_5018135388" description="Alpha/beta fold hydrolase" evidence="1">
    <location>
        <begin position="24"/>
        <end position="370"/>
    </location>
</feature>
<dbReference type="Proteomes" id="UP000281332">
    <property type="component" value="Unassembled WGS sequence"/>
</dbReference>
<accession>A0A3N4NQI0</accession>
<keyword evidence="3" id="KW-1185">Reference proteome</keyword>
<keyword evidence="1" id="KW-0732">Signal</keyword>
<dbReference type="InterPro" id="IPR029058">
    <property type="entry name" value="AB_hydrolase_fold"/>
</dbReference>
<dbReference type="SUPFAM" id="SSF53474">
    <property type="entry name" value="alpha/beta-Hydrolases"/>
    <property type="match status" value="1"/>
</dbReference>
<evidence type="ECO:0000313" key="3">
    <source>
        <dbReference type="Proteomes" id="UP000281332"/>
    </source>
</evidence>
<evidence type="ECO:0000256" key="1">
    <source>
        <dbReference type="SAM" id="SignalP"/>
    </source>
</evidence>
<dbReference type="OrthoDB" id="7820973at2"/>
<proteinExistence type="predicted"/>
<evidence type="ECO:0008006" key="4">
    <source>
        <dbReference type="Google" id="ProtNLM"/>
    </source>
</evidence>
<dbReference type="CDD" id="cd12810">
    <property type="entry name" value="Esterase_713_like-3"/>
    <property type="match status" value="1"/>
</dbReference>
<dbReference type="EMBL" id="RMVG01000016">
    <property type="protein sequence ID" value="RPD96797.1"/>
    <property type="molecule type" value="Genomic_DNA"/>
</dbReference>
<comment type="caution">
    <text evidence="2">The sequence shown here is derived from an EMBL/GenBank/DDBJ whole genome shotgun (WGS) entry which is preliminary data.</text>
</comment>
<gene>
    <name evidence="2" type="ORF">BBB56_17780</name>
</gene>
<sequence>MKIKRFFLCALAISLPLSFGWSAGPARPVTTNKAPIVLNDMGSFMFGGITKTDEDGDTFHGDHGYAQYYIPTESRRYPVIMWHGGGESGKSWETTADGRDGFWQIFTRAHWPVVIIDQPRRGRAGRTDAVVTASAVPTDHKESMAWNTFRIGPWIPPGKAGVFKNSQFPQDPASVEQFMRWQTPNTGEEPFPDKATRDFMGKTGAQLLHDTGPAVLMTHSFSGQYGWATAMAAPGQVKAIVAFEPGEFAFPDSDAPADIVTKMNFVAKANAPQLVPAGQFTELTRMPVLVILGDNITDKESTIFGVELWRVNKLRAQQFVDTINRHGGHATLINLPDIGIHGNTHFAFADKNNQQIARLVTDYLHQRGWI</sequence>
<dbReference type="PANTHER" id="PTHR43194:SF2">
    <property type="entry name" value="PEROXISOMAL MEMBRANE PROTEIN LPX1"/>
    <property type="match status" value="1"/>
</dbReference>
<evidence type="ECO:0000313" key="2">
    <source>
        <dbReference type="EMBL" id="RPD96797.1"/>
    </source>
</evidence>